<name>A0A6P1YM01_9HYPH</name>
<dbReference type="RefSeq" id="WP_163073881.1">
    <property type="nucleotide sequence ID" value="NZ_CP048630.1"/>
</dbReference>
<protein>
    <submittedName>
        <fullName evidence="1">Uncharacterized protein</fullName>
    </submittedName>
</protein>
<organism evidence="1 2">
    <name type="scientific">Ancylobacter pratisalsi</name>
    <dbReference type="NCBI Taxonomy" id="1745854"/>
    <lineage>
        <taxon>Bacteria</taxon>
        <taxon>Pseudomonadati</taxon>
        <taxon>Pseudomonadota</taxon>
        <taxon>Alphaproteobacteria</taxon>
        <taxon>Hyphomicrobiales</taxon>
        <taxon>Xanthobacteraceae</taxon>
        <taxon>Ancylobacter</taxon>
    </lineage>
</organism>
<reference evidence="1 2" key="1">
    <citation type="submission" date="2020-02" db="EMBL/GenBank/DDBJ databases">
        <authorList>
            <person name="Li G."/>
        </authorList>
    </citation>
    <scope>NUCLEOTIDE SEQUENCE [LARGE SCALE GENOMIC DNA]</scope>
    <source>
        <strain evidence="1 2">DSM 102029</strain>
    </source>
</reference>
<dbReference type="KEGG" id="apra:G3A50_03035"/>
<dbReference type="EMBL" id="CP048630">
    <property type="protein sequence ID" value="QIB32794.1"/>
    <property type="molecule type" value="Genomic_DNA"/>
</dbReference>
<sequence>MQSDELKLILCRLAPGMALTVPDEWINRHIPGTNASRAALMADIARQYLCVCKQNYSSVTFEKQEVPYTG</sequence>
<evidence type="ECO:0000313" key="1">
    <source>
        <dbReference type="EMBL" id="QIB32794.1"/>
    </source>
</evidence>
<evidence type="ECO:0000313" key="2">
    <source>
        <dbReference type="Proteomes" id="UP000464751"/>
    </source>
</evidence>
<keyword evidence="2" id="KW-1185">Reference proteome</keyword>
<dbReference type="Proteomes" id="UP000464751">
    <property type="component" value="Chromosome"/>
</dbReference>
<accession>A0A6P1YM01</accession>
<proteinExistence type="predicted"/>
<gene>
    <name evidence="1" type="ORF">G3A50_03035</name>
</gene>
<dbReference type="AlphaFoldDB" id="A0A6P1YM01"/>